<protein>
    <submittedName>
        <fullName evidence="1">Uncharacterized protein</fullName>
    </submittedName>
</protein>
<accession>A0A101M5N8</accession>
<sequence>MYSSRIWLTTRLAQGVCQYHWATSLSKRASMYSSSRIRPSNGAVSIQPGTNLIWSSYDVEPPPIL</sequence>
<proteinExistence type="predicted"/>
<dbReference type="EMBL" id="LKAM01000001">
    <property type="protein sequence ID" value="KUM51327.1"/>
    <property type="molecule type" value="Genomic_DNA"/>
</dbReference>
<geneLocation type="mitochondrion" evidence="1"/>
<gene>
    <name evidence="1" type="ORF">ABT39_MTgene1174</name>
</gene>
<dbReference type="AlphaFoldDB" id="A0A101M5N8"/>
<evidence type="ECO:0000313" key="1">
    <source>
        <dbReference type="EMBL" id="KUM51327.1"/>
    </source>
</evidence>
<keyword evidence="1" id="KW-0496">Mitochondrion</keyword>
<organism evidence="1">
    <name type="scientific">Picea glauca</name>
    <name type="common">White spruce</name>
    <name type="synonym">Pinus glauca</name>
    <dbReference type="NCBI Taxonomy" id="3330"/>
    <lineage>
        <taxon>Eukaryota</taxon>
        <taxon>Viridiplantae</taxon>
        <taxon>Streptophyta</taxon>
        <taxon>Embryophyta</taxon>
        <taxon>Tracheophyta</taxon>
        <taxon>Spermatophyta</taxon>
        <taxon>Pinopsida</taxon>
        <taxon>Pinidae</taxon>
        <taxon>Conifers I</taxon>
        <taxon>Pinales</taxon>
        <taxon>Pinaceae</taxon>
        <taxon>Picea</taxon>
    </lineage>
</organism>
<comment type="caution">
    <text evidence="1">The sequence shown here is derived from an EMBL/GenBank/DDBJ whole genome shotgun (WGS) entry which is preliminary data.</text>
</comment>
<name>A0A101M5N8_PICGL</name>
<reference evidence="1" key="1">
    <citation type="journal article" date="2015" name="Genome Biol. Evol.">
        <title>Organellar Genomes of White Spruce (Picea glauca): Assembly and Annotation.</title>
        <authorList>
            <person name="Jackman S.D."/>
            <person name="Warren R.L."/>
            <person name="Gibb E.A."/>
            <person name="Vandervalk B.P."/>
            <person name="Mohamadi H."/>
            <person name="Chu J."/>
            <person name="Raymond A."/>
            <person name="Pleasance S."/>
            <person name="Coope R."/>
            <person name="Wildung M.R."/>
            <person name="Ritland C.E."/>
            <person name="Bousquet J."/>
            <person name="Jones S.J."/>
            <person name="Bohlmann J."/>
            <person name="Birol I."/>
        </authorList>
    </citation>
    <scope>NUCLEOTIDE SEQUENCE [LARGE SCALE GENOMIC DNA]</scope>
    <source>
        <tissue evidence="1">Flushing bud</tissue>
    </source>
</reference>